<keyword evidence="2" id="KW-1003">Cell membrane</keyword>
<keyword evidence="5 6" id="KW-0472">Membrane</keyword>
<organism evidence="7">
    <name type="scientific">Paenibacillus ihbetae</name>
    <dbReference type="NCBI Taxonomy" id="1870820"/>
    <lineage>
        <taxon>Bacteria</taxon>
        <taxon>Bacillati</taxon>
        <taxon>Bacillota</taxon>
        <taxon>Bacilli</taxon>
        <taxon>Bacillales</taxon>
        <taxon>Paenibacillaceae</taxon>
        <taxon>Paenibacillus</taxon>
    </lineage>
</organism>
<proteinExistence type="predicted"/>
<dbReference type="GO" id="GO:0005886">
    <property type="term" value="C:plasma membrane"/>
    <property type="evidence" value="ECO:0007669"/>
    <property type="project" value="UniProtKB-SubCell"/>
</dbReference>
<evidence type="ECO:0000256" key="2">
    <source>
        <dbReference type="ARBA" id="ARBA00022475"/>
    </source>
</evidence>
<dbReference type="Gene3D" id="1.20.1250.20">
    <property type="entry name" value="MFS general substrate transporter like domains"/>
    <property type="match status" value="1"/>
</dbReference>
<dbReference type="EMBL" id="CP016809">
    <property type="protein sequence ID" value="ANY73131.1"/>
    <property type="molecule type" value="Genomic_DNA"/>
</dbReference>
<evidence type="ECO:0000256" key="6">
    <source>
        <dbReference type="SAM" id="Phobius"/>
    </source>
</evidence>
<protein>
    <submittedName>
        <fullName evidence="7">MFS transporter</fullName>
    </submittedName>
</protein>
<feature type="transmembrane region" description="Helical" evidence="6">
    <location>
        <begin position="348"/>
        <end position="371"/>
    </location>
</feature>
<feature type="transmembrane region" description="Helical" evidence="6">
    <location>
        <begin position="153"/>
        <end position="182"/>
    </location>
</feature>
<dbReference type="PANTHER" id="PTHR23513:SF19">
    <property type="entry name" value="MAJOR FACILITATOR SUPERFAMILY (MFS) PROFILE DOMAIN-CONTAINING PROTEIN"/>
    <property type="match status" value="1"/>
</dbReference>
<feature type="transmembrane region" description="Helical" evidence="6">
    <location>
        <begin position="66"/>
        <end position="87"/>
    </location>
</feature>
<accession>A0A1B2DZK5</accession>
<gene>
    <name evidence="7" type="ORF">BBD41_11315</name>
</gene>
<dbReference type="RefSeq" id="WP_099477659.1">
    <property type="nucleotide sequence ID" value="NZ_CP016809.1"/>
</dbReference>
<keyword evidence="3 6" id="KW-0812">Transmembrane</keyword>
<evidence type="ECO:0000256" key="5">
    <source>
        <dbReference type="ARBA" id="ARBA00023136"/>
    </source>
</evidence>
<evidence type="ECO:0000256" key="3">
    <source>
        <dbReference type="ARBA" id="ARBA00022692"/>
    </source>
</evidence>
<feature type="transmembrane region" description="Helical" evidence="6">
    <location>
        <begin position="21"/>
        <end position="46"/>
    </location>
</feature>
<feature type="transmembrane region" description="Helical" evidence="6">
    <location>
        <begin position="377"/>
        <end position="396"/>
    </location>
</feature>
<feature type="transmembrane region" description="Helical" evidence="6">
    <location>
        <begin position="99"/>
        <end position="118"/>
    </location>
</feature>
<feature type="transmembrane region" description="Helical" evidence="6">
    <location>
        <begin position="226"/>
        <end position="245"/>
    </location>
</feature>
<dbReference type="GO" id="GO:0022857">
    <property type="term" value="F:transmembrane transporter activity"/>
    <property type="evidence" value="ECO:0007669"/>
    <property type="project" value="InterPro"/>
</dbReference>
<evidence type="ECO:0000313" key="7">
    <source>
        <dbReference type="EMBL" id="ANY73131.1"/>
    </source>
</evidence>
<dbReference type="InterPro" id="IPR011701">
    <property type="entry name" value="MFS"/>
</dbReference>
<sequence length="416" mass="45781">MKSKSFRYLWIGQALANCGDLFYVVGLMAIVHEITGSAMHMAMIPFVTTLARFISGGFAPVLMDKYALKSLLLISQWGKTAVLLLLVMTRYALGNQEMTVYVILVMVLLISFLDGWAAPASHAMLPRVVPRDELTRANSFVAVVDQMVQLGGWAAGGMLVAIFGGGQVIWLTVVLAAAAAVLTKRMEDPWVLENSSERKARTPYWSSMREGWVLIWKQPALRTIHVIYVLESIAGVVWIAAIVYVYVSEVLHKEEAWWGYINASFFLGLMAGGWCGMKGSRWMDRHIVGLTVYASFGISLMTFGFGMTSIPWLALMFSSGFGLFDQLKAISLQTMLQRSASLQMMPKVYAAQSSLISLVFGASTLLFGYVIDRFGVRTTFMAAAGILFLSGCYAFGARARWAPGSNGHDVREASSM</sequence>
<dbReference type="CDD" id="cd06173">
    <property type="entry name" value="MFS_MefA_like"/>
    <property type="match status" value="1"/>
</dbReference>
<dbReference type="Pfam" id="PF07690">
    <property type="entry name" value="MFS_1"/>
    <property type="match status" value="1"/>
</dbReference>
<feature type="transmembrane region" description="Helical" evidence="6">
    <location>
        <begin position="257"/>
        <end position="275"/>
    </location>
</feature>
<comment type="subcellular location">
    <subcellularLocation>
        <location evidence="1">Cell membrane</location>
        <topology evidence="1">Multi-pass membrane protein</topology>
    </subcellularLocation>
</comment>
<keyword evidence="4 6" id="KW-1133">Transmembrane helix</keyword>
<dbReference type="SUPFAM" id="SSF103473">
    <property type="entry name" value="MFS general substrate transporter"/>
    <property type="match status" value="1"/>
</dbReference>
<dbReference type="KEGG" id="pib:BBD41_11315"/>
<evidence type="ECO:0000256" key="4">
    <source>
        <dbReference type="ARBA" id="ARBA00022989"/>
    </source>
</evidence>
<dbReference type="PANTHER" id="PTHR23513">
    <property type="entry name" value="INTEGRAL MEMBRANE EFFLUX PROTEIN-RELATED"/>
    <property type="match status" value="1"/>
</dbReference>
<evidence type="ECO:0000256" key="1">
    <source>
        <dbReference type="ARBA" id="ARBA00004651"/>
    </source>
</evidence>
<dbReference type="InterPro" id="IPR036259">
    <property type="entry name" value="MFS_trans_sf"/>
</dbReference>
<feature type="transmembrane region" description="Helical" evidence="6">
    <location>
        <begin position="287"/>
        <end position="304"/>
    </location>
</feature>
<reference evidence="7" key="1">
    <citation type="submission" date="2016-08" db="EMBL/GenBank/DDBJ databases">
        <title>Complete Genome Seqeunce of Paenibacillus sp. nov. IHBB 9852 from high altitute lake of Indian trans-Himalayas.</title>
        <authorList>
            <person name="Kiran S."/>
            <person name="Swarnkar M.K."/>
            <person name="Rana A."/>
            <person name="Tewari R."/>
            <person name="Gulati A."/>
        </authorList>
    </citation>
    <scope>NUCLEOTIDE SEQUENCE [LARGE SCALE GENOMIC DNA]</scope>
    <source>
        <strain evidence="7">IHBB 9852</strain>
    </source>
</reference>
<name>A0A1B2DZK5_9BACL</name>
<dbReference type="AlphaFoldDB" id="A0A1B2DZK5"/>